<evidence type="ECO:0000313" key="3">
    <source>
        <dbReference type="Proteomes" id="UP000550260"/>
    </source>
</evidence>
<dbReference type="AlphaFoldDB" id="A0A8E1W6B7"/>
<organism evidence="2 3">
    <name type="scientific">Amycolatopsis echigonensis</name>
    <dbReference type="NCBI Taxonomy" id="2576905"/>
    <lineage>
        <taxon>Bacteria</taxon>
        <taxon>Bacillati</taxon>
        <taxon>Actinomycetota</taxon>
        <taxon>Actinomycetes</taxon>
        <taxon>Pseudonocardiales</taxon>
        <taxon>Pseudonocardiaceae</taxon>
        <taxon>Amycolatopsis</taxon>
    </lineage>
</organism>
<name>A0A8E1W6B7_9PSEU</name>
<feature type="region of interest" description="Disordered" evidence="1">
    <location>
        <begin position="56"/>
        <end position="79"/>
    </location>
</feature>
<dbReference type="RefSeq" id="WP_183126303.1">
    <property type="nucleotide sequence ID" value="NZ_JACJHR010000071.1"/>
</dbReference>
<sequence>MSGPSIVDTKPALAERARWVLLGAKIETLTADDLFSGDGVFVASSGRELTRVHALGGNELPDSTESHREVSAAYESAYR</sequence>
<comment type="caution">
    <text evidence="2">The sequence shown here is derived from an EMBL/GenBank/DDBJ whole genome shotgun (WGS) entry which is preliminary data.</text>
</comment>
<evidence type="ECO:0000256" key="1">
    <source>
        <dbReference type="SAM" id="MobiDB-lite"/>
    </source>
</evidence>
<accession>A0A8E1W6B7</accession>
<evidence type="ECO:0000313" key="2">
    <source>
        <dbReference type="EMBL" id="MBB2504379.1"/>
    </source>
</evidence>
<dbReference type="Gene3D" id="3.20.10.10">
    <property type="entry name" value="D-amino Acid Aminotransferase, subunit A, domain 2"/>
    <property type="match status" value="1"/>
</dbReference>
<proteinExistence type="predicted"/>
<protein>
    <submittedName>
        <fullName evidence="2">Uncharacterized protein</fullName>
    </submittedName>
</protein>
<dbReference type="Proteomes" id="UP000550260">
    <property type="component" value="Unassembled WGS sequence"/>
</dbReference>
<dbReference type="EMBL" id="JACJHR010000071">
    <property type="protein sequence ID" value="MBB2504379.1"/>
    <property type="molecule type" value="Genomic_DNA"/>
</dbReference>
<gene>
    <name evidence="2" type="ORF">H5411_35205</name>
</gene>
<reference evidence="2 3" key="1">
    <citation type="submission" date="2020-08" db="EMBL/GenBank/DDBJ databases">
        <title>Amycolatopsis echigonensis JCM 21831.</title>
        <authorList>
            <person name="Tedsree N."/>
            <person name="Kuncharoen N."/>
            <person name="Likhitwitayawuid K."/>
            <person name="Tanasupawat S."/>
        </authorList>
    </citation>
    <scope>NUCLEOTIDE SEQUENCE [LARGE SCALE GENOMIC DNA]</scope>
    <source>
        <strain evidence="2 3">JCM 21831</strain>
    </source>
</reference>
<dbReference type="InterPro" id="IPR043132">
    <property type="entry name" value="BCAT-like_C"/>
</dbReference>